<evidence type="ECO:0000313" key="2">
    <source>
        <dbReference type="EMBL" id="KAK2945365.1"/>
    </source>
</evidence>
<name>A0ABQ9X0T1_9EUKA</name>
<accession>A0ABQ9X0T1</accession>
<protein>
    <submittedName>
        <fullName evidence="2">Uncharacterized protein</fullName>
    </submittedName>
</protein>
<feature type="region of interest" description="Disordered" evidence="1">
    <location>
        <begin position="1"/>
        <end position="44"/>
    </location>
</feature>
<feature type="compositionally biased region" description="Basic and acidic residues" evidence="1">
    <location>
        <begin position="22"/>
        <end position="44"/>
    </location>
</feature>
<proteinExistence type="predicted"/>
<evidence type="ECO:0000313" key="3">
    <source>
        <dbReference type="Proteomes" id="UP001281761"/>
    </source>
</evidence>
<keyword evidence="3" id="KW-1185">Reference proteome</keyword>
<dbReference type="Proteomes" id="UP001281761">
    <property type="component" value="Unassembled WGS sequence"/>
</dbReference>
<sequence>MEREAELSVLTPDNAPSDSDSSEERVEREMKKARSQKQELDKQKQHYFNSQPHTSFSEQFGPGQTTSCVPHALSVDIHSSIAAIVQKYLLRSEHGFEEAEARHKAKVDIGEVYASDGNRGRIRLQNLRNTVIPNPPPSQPDAAANEGLLHDHAQLRRPLLHKQHETEFLVAAMRDRIQNKTANANNQTIRAAQIVSRDTAQFRSMSTSYIINTFVESES</sequence>
<reference evidence="2 3" key="1">
    <citation type="journal article" date="2022" name="bioRxiv">
        <title>Genomics of Preaxostyla Flagellates Illuminates Evolutionary Transitions and the Path Towards Mitochondrial Loss.</title>
        <authorList>
            <person name="Novak L.V.F."/>
            <person name="Treitli S.C."/>
            <person name="Pyrih J."/>
            <person name="Halakuc P."/>
            <person name="Pipaliya S.V."/>
            <person name="Vacek V."/>
            <person name="Brzon O."/>
            <person name="Soukal P."/>
            <person name="Eme L."/>
            <person name="Dacks J.B."/>
            <person name="Karnkowska A."/>
            <person name="Elias M."/>
            <person name="Hampl V."/>
        </authorList>
    </citation>
    <scope>NUCLEOTIDE SEQUENCE [LARGE SCALE GENOMIC DNA]</scope>
    <source>
        <strain evidence="2">NAU3</strain>
        <tissue evidence="2">Gut</tissue>
    </source>
</reference>
<evidence type="ECO:0000256" key="1">
    <source>
        <dbReference type="SAM" id="MobiDB-lite"/>
    </source>
</evidence>
<dbReference type="EMBL" id="JARBJD010000263">
    <property type="protein sequence ID" value="KAK2945365.1"/>
    <property type="molecule type" value="Genomic_DNA"/>
</dbReference>
<gene>
    <name evidence="2" type="ORF">BLNAU_19694</name>
</gene>
<comment type="caution">
    <text evidence="2">The sequence shown here is derived from an EMBL/GenBank/DDBJ whole genome shotgun (WGS) entry which is preliminary data.</text>
</comment>
<organism evidence="2 3">
    <name type="scientific">Blattamonas nauphoetae</name>
    <dbReference type="NCBI Taxonomy" id="2049346"/>
    <lineage>
        <taxon>Eukaryota</taxon>
        <taxon>Metamonada</taxon>
        <taxon>Preaxostyla</taxon>
        <taxon>Oxymonadida</taxon>
        <taxon>Blattamonas</taxon>
    </lineage>
</organism>